<gene>
    <name evidence="1" type="ORF">BL253_37980</name>
</gene>
<name>A0A1V2HYN4_9ACTN</name>
<dbReference type="Proteomes" id="UP000188929">
    <property type="component" value="Unassembled WGS sequence"/>
</dbReference>
<protein>
    <submittedName>
        <fullName evidence="1">Uncharacterized protein</fullName>
    </submittedName>
</protein>
<comment type="caution">
    <text evidence="1">The sequence shown here is derived from an EMBL/GenBank/DDBJ whole genome shotgun (WGS) entry which is preliminary data.</text>
</comment>
<dbReference type="RefSeq" id="WP_076823096.1">
    <property type="nucleotide sequence ID" value="NZ_MOMC01000152.1"/>
</dbReference>
<accession>A0A1V2HYN4</accession>
<dbReference type="AlphaFoldDB" id="A0A1V2HYN4"/>
<dbReference type="OrthoDB" id="3220035at2"/>
<proteinExistence type="predicted"/>
<dbReference type="EMBL" id="MOMC01000152">
    <property type="protein sequence ID" value="ONH21773.1"/>
    <property type="molecule type" value="Genomic_DNA"/>
</dbReference>
<keyword evidence="2" id="KW-1185">Reference proteome</keyword>
<reference evidence="2" key="1">
    <citation type="submission" date="2016-10" db="EMBL/GenBank/DDBJ databases">
        <title>Frankia sp. NRRL B-16386 Genome sequencing.</title>
        <authorList>
            <person name="Ghodhbane-Gtari F."/>
            <person name="Swanson E."/>
            <person name="Gueddou A."/>
            <person name="Hezbri K."/>
            <person name="Ktari K."/>
            <person name="Nouioui I."/>
            <person name="Morris K."/>
            <person name="Simpson S."/>
            <person name="Abebe-Akele F."/>
            <person name="Thomas K."/>
            <person name="Gtari M."/>
            <person name="Tisa L.S."/>
        </authorList>
    </citation>
    <scope>NUCLEOTIDE SEQUENCE [LARGE SCALE GENOMIC DNA]</scope>
    <source>
        <strain evidence="2">NRRL B-16386</strain>
    </source>
</reference>
<dbReference type="STRING" id="1834516.BL253_37980"/>
<sequence length="121" mass="12556">MGWHARAAELASQEGAELEVALLLLEHAASGLLHRPAVESVAGSSALMEVDQAACRLEACGVRVHPSFAVGEERVEAVDVRPSLVAAAARLAAGIGTARDPEPVAYAAIFARYALRALDDG</sequence>
<evidence type="ECO:0000313" key="1">
    <source>
        <dbReference type="EMBL" id="ONH21773.1"/>
    </source>
</evidence>
<evidence type="ECO:0000313" key="2">
    <source>
        <dbReference type="Proteomes" id="UP000188929"/>
    </source>
</evidence>
<organism evidence="1 2">
    <name type="scientific">Pseudofrankia asymbiotica</name>
    <dbReference type="NCBI Taxonomy" id="1834516"/>
    <lineage>
        <taxon>Bacteria</taxon>
        <taxon>Bacillati</taxon>
        <taxon>Actinomycetota</taxon>
        <taxon>Actinomycetes</taxon>
        <taxon>Frankiales</taxon>
        <taxon>Frankiaceae</taxon>
        <taxon>Pseudofrankia</taxon>
    </lineage>
</organism>